<name>A0A9X0XHB8_9BURK</name>
<keyword evidence="1" id="KW-0812">Transmembrane</keyword>
<keyword evidence="1" id="KW-1133">Transmembrane helix</keyword>
<proteinExistence type="predicted"/>
<feature type="transmembrane region" description="Helical" evidence="1">
    <location>
        <begin position="280"/>
        <end position="304"/>
    </location>
</feature>
<feature type="transmembrane region" description="Helical" evidence="1">
    <location>
        <begin position="443"/>
        <end position="466"/>
    </location>
</feature>
<dbReference type="Pfam" id="PF02308">
    <property type="entry name" value="MgtC"/>
    <property type="match status" value="1"/>
</dbReference>
<evidence type="ECO:0000313" key="4">
    <source>
        <dbReference type="EMBL" id="MBL0720892.1"/>
    </source>
</evidence>
<protein>
    <submittedName>
        <fullName evidence="4">MgtC/SapB family protein</fullName>
    </submittedName>
</protein>
<sequence>MPPAPCSCCARWPTPCAPRAWACRPATSSTPAAAARRPPAREAAGTGVNPADPALAAGLAVALGAGLLVGIERERHKARQAGREAAGLRSFAVAALVGALAAVLDTPGLLAACTLGAALLAAVAHQRSRSEDPGLSTEIAWLAVLLIGARAMSAPLQAAAAAVLLTVLLAARNPLHRFAVRTLSAHELQDGLLVLSLGLIVLPLLPDGPVPALAGLAPRSLAATLLMLLLVQTLGHAAQRALGLRRGLLLAGLVSGFVSSTATVLAFGARARRAGAAGRLWAAGATLSGAATWLQVQLIVSALLPAQALDLLPMTAGGAAGALAAAALLAWRAPAARADAEAVPDGSALHPGQALGFALLLAAVAYGLNRLHQAFGAAGLHAGVALAALADAHAPVAALTALASRGALGGEGLARGIGLAVAANTLSRLVLGHGAGGRRYGLQLAAGLLLSLAAASLGGLGALGAWG</sequence>
<accession>A0A9X0XHB8</accession>
<feature type="transmembrane region" description="Helical" evidence="1">
    <location>
        <begin position="192"/>
        <end position="210"/>
    </location>
</feature>
<feature type="transmembrane region" description="Helical" evidence="1">
    <location>
        <begin position="139"/>
        <end position="171"/>
    </location>
</feature>
<feature type="transmembrane region" description="Helical" evidence="1">
    <location>
        <begin position="311"/>
        <end position="331"/>
    </location>
</feature>
<dbReference type="InterPro" id="IPR025105">
    <property type="entry name" value="DUF4010"/>
</dbReference>
<keyword evidence="5" id="KW-1185">Reference proteome</keyword>
<evidence type="ECO:0000259" key="3">
    <source>
        <dbReference type="Pfam" id="PF13194"/>
    </source>
</evidence>
<feature type="domain" description="MgtC/SapB/SrpB/YhiD N-terminal" evidence="2">
    <location>
        <begin position="59"/>
        <end position="177"/>
    </location>
</feature>
<feature type="transmembrane region" description="Helical" evidence="1">
    <location>
        <begin position="54"/>
        <end position="71"/>
    </location>
</feature>
<evidence type="ECO:0000256" key="1">
    <source>
        <dbReference type="SAM" id="Phobius"/>
    </source>
</evidence>
<keyword evidence="1" id="KW-0472">Membrane</keyword>
<feature type="transmembrane region" description="Helical" evidence="1">
    <location>
        <begin position="380"/>
        <end position="401"/>
    </location>
</feature>
<gene>
    <name evidence="4" type="ORF">JI742_13440</name>
</gene>
<dbReference type="InterPro" id="IPR049177">
    <property type="entry name" value="MgtC_SapB_SrpB_YhiD_N"/>
</dbReference>
<comment type="caution">
    <text evidence="4">The sequence shown here is derived from an EMBL/GenBank/DDBJ whole genome shotgun (WGS) entry which is preliminary data.</text>
</comment>
<evidence type="ECO:0000259" key="2">
    <source>
        <dbReference type="Pfam" id="PF02308"/>
    </source>
</evidence>
<feature type="transmembrane region" description="Helical" evidence="1">
    <location>
        <begin position="247"/>
        <end position="268"/>
    </location>
</feature>
<feature type="transmembrane region" description="Helical" evidence="1">
    <location>
        <begin position="413"/>
        <end position="431"/>
    </location>
</feature>
<evidence type="ECO:0000313" key="5">
    <source>
        <dbReference type="Proteomes" id="UP000643207"/>
    </source>
</evidence>
<dbReference type="PANTHER" id="PTHR39084:SF1">
    <property type="entry name" value="DUF4010 DOMAIN-CONTAINING PROTEIN"/>
    <property type="match status" value="1"/>
</dbReference>
<feature type="transmembrane region" description="Helical" evidence="1">
    <location>
        <begin position="351"/>
        <end position="368"/>
    </location>
</feature>
<feature type="transmembrane region" description="Helical" evidence="1">
    <location>
        <begin position="216"/>
        <end position="235"/>
    </location>
</feature>
<dbReference type="Proteomes" id="UP000643207">
    <property type="component" value="Unassembled WGS sequence"/>
</dbReference>
<organism evidence="4 5">
    <name type="scientific">Aquariibacter lacus</name>
    <dbReference type="NCBI Taxonomy" id="2801332"/>
    <lineage>
        <taxon>Bacteria</taxon>
        <taxon>Pseudomonadati</taxon>
        <taxon>Pseudomonadota</taxon>
        <taxon>Betaproteobacteria</taxon>
        <taxon>Burkholderiales</taxon>
        <taxon>Sphaerotilaceae</taxon>
        <taxon>Aquariibacter</taxon>
    </lineage>
</organism>
<dbReference type="Pfam" id="PF13194">
    <property type="entry name" value="DUF4010"/>
    <property type="match status" value="1"/>
</dbReference>
<dbReference type="EMBL" id="JAERRA010000002">
    <property type="protein sequence ID" value="MBL0720892.1"/>
    <property type="molecule type" value="Genomic_DNA"/>
</dbReference>
<feature type="domain" description="DUF4010" evidence="3">
    <location>
        <begin position="229"/>
        <end position="431"/>
    </location>
</feature>
<reference evidence="4 5" key="1">
    <citation type="submission" date="2021-01" db="EMBL/GenBank/DDBJ databases">
        <title>Piscinibacter sp. Jin2 Genome sequencing and assembly.</title>
        <authorList>
            <person name="Kim I."/>
        </authorList>
    </citation>
    <scope>NUCLEOTIDE SEQUENCE [LARGE SCALE GENOMIC DNA]</scope>
    <source>
        <strain evidence="4 5">Jin2</strain>
    </source>
</reference>
<dbReference type="PANTHER" id="PTHR39084">
    <property type="entry name" value="MEMBRANE PROTEIN-RELATED"/>
    <property type="match status" value="1"/>
</dbReference>
<dbReference type="AlphaFoldDB" id="A0A9X0XHB8"/>
<feature type="transmembrane region" description="Helical" evidence="1">
    <location>
        <begin position="91"/>
        <end position="119"/>
    </location>
</feature>